<keyword evidence="1" id="KW-0812">Transmembrane</keyword>
<evidence type="ECO:0000256" key="1">
    <source>
        <dbReference type="SAM" id="Phobius"/>
    </source>
</evidence>
<organism evidence="2 3">
    <name type="scientific">Chryseobacterium aquifrigidense</name>
    <dbReference type="NCBI Taxonomy" id="558021"/>
    <lineage>
        <taxon>Bacteria</taxon>
        <taxon>Pseudomonadati</taxon>
        <taxon>Bacteroidota</taxon>
        <taxon>Flavobacteriia</taxon>
        <taxon>Flavobacteriales</taxon>
        <taxon>Weeksellaceae</taxon>
        <taxon>Chryseobacterium group</taxon>
        <taxon>Chryseobacterium</taxon>
    </lineage>
</organism>
<accession>A0A543EJ85</accession>
<reference evidence="2 3" key="1">
    <citation type="submission" date="2019-06" db="EMBL/GenBank/DDBJ databases">
        <title>Sorghum-associated microbial communities from plants grown in Nebraska, USA.</title>
        <authorList>
            <person name="Schachtman D."/>
        </authorList>
    </citation>
    <scope>NUCLEOTIDE SEQUENCE [LARGE SCALE GENOMIC DNA]</scope>
    <source>
        <strain evidence="2 3">110</strain>
    </source>
</reference>
<name>A0A543EJ85_9FLAO</name>
<dbReference type="EMBL" id="VFPD01000001">
    <property type="protein sequence ID" value="TQM21619.1"/>
    <property type="molecule type" value="Genomic_DNA"/>
</dbReference>
<dbReference type="Proteomes" id="UP000316437">
    <property type="component" value="Unassembled WGS sequence"/>
</dbReference>
<dbReference type="AlphaFoldDB" id="A0A543EJ85"/>
<sequence>MKVKLKKVPQKFRFHKTVINLAHPLLFFVYIIHTTIKIIGFDTYFSLEQSGEFLLLLKTISNY</sequence>
<feature type="transmembrane region" description="Helical" evidence="1">
    <location>
        <begin position="21"/>
        <end position="41"/>
    </location>
</feature>
<evidence type="ECO:0000313" key="3">
    <source>
        <dbReference type="Proteomes" id="UP000316437"/>
    </source>
</evidence>
<keyword evidence="1" id="KW-0472">Membrane</keyword>
<proteinExistence type="predicted"/>
<gene>
    <name evidence="2" type="ORF">FB551_1309</name>
</gene>
<evidence type="ECO:0000313" key="2">
    <source>
        <dbReference type="EMBL" id="TQM21619.1"/>
    </source>
</evidence>
<keyword evidence="3" id="KW-1185">Reference proteome</keyword>
<protein>
    <submittedName>
        <fullName evidence="2">Uncharacterized protein</fullName>
    </submittedName>
</protein>
<keyword evidence="1" id="KW-1133">Transmembrane helix</keyword>
<comment type="caution">
    <text evidence="2">The sequence shown here is derived from an EMBL/GenBank/DDBJ whole genome shotgun (WGS) entry which is preliminary data.</text>
</comment>